<comment type="caution">
    <text evidence="5">The sequence shown here is derived from an EMBL/GenBank/DDBJ whole genome shotgun (WGS) entry which is preliminary data.</text>
</comment>
<dbReference type="InterPro" id="IPR018062">
    <property type="entry name" value="HTH_AraC-typ_CS"/>
</dbReference>
<dbReference type="InterPro" id="IPR009594">
    <property type="entry name" value="Tscrpt_reg_HTH_AraC_N"/>
</dbReference>
<dbReference type="InterPro" id="IPR050204">
    <property type="entry name" value="AraC_XylS_family_regulators"/>
</dbReference>
<keyword evidence="2" id="KW-0238">DNA-binding</keyword>
<dbReference type="InterPro" id="IPR009057">
    <property type="entry name" value="Homeodomain-like_sf"/>
</dbReference>
<feature type="domain" description="HTH araC/xylS-type" evidence="4">
    <location>
        <begin position="201"/>
        <end position="299"/>
    </location>
</feature>
<proteinExistence type="predicted"/>
<evidence type="ECO:0000313" key="5">
    <source>
        <dbReference type="EMBL" id="GAA4131276.1"/>
    </source>
</evidence>
<dbReference type="PROSITE" id="PS01124">
    <property type="entry name" value="HTH_ARAC_FAMILY_2"/>
    <property type="match status" value="1"/>
</dbReference>
<dbReference type="SUPFAM" id="SSF46689">
    <property type="entry name" value="Homeodomain-like"/>
    <property type="match status" value="2"/>
</dbReference>
<dbReference type="SMART" id="SM00342">
    <property type="entry name" value="HTH_ARAC"/>
    <property type="match status" value="1"/>
</dbReference>
<evidence type="ECO:0000313" key="6">
    <source>
        <dbReference type="Proteomes" id="UP001500101"/>
    </source>
</evidence>
<evidence type="ECO:0000256" key="3">
    <source>
        <dbReference type="ARBA" id="ARBA00023163"/>
    </source>
</evidence>
<evidence type="ECO:0000259" key="4">
    <source>
        <dbReference type="PROSITE" id="PS01124"/>
    </source>
</evidence>
<accession>A0ABP7Y6F8</accession>
<keyword evidence="6" id="KW-1185">Reference proteome</keyword>
<dbReference type="Gene3D" id="1.10.10.60">
    <property type="entry name" value="Homeodomain-like"/>
    <property type="match status" value="2"/>
</dbReference>
<dbReference type="Proteomes" id="UP001500101">
    <property type="component" value="Unassembled WGS sequence"/>
</dbReference>
<dbReference type="Pfam" id="PF12833">
    <property type="entry name" value="HTH_18"/>
    <property type="match status" value="1"/>
</dbReference>
<dbReference type="EMBL" id="BAAAZI010000001">
    <property type="protein sequence ID" value="GAA4131276.1"/>
    <property type="molecule type" value="Genomic_DNA"/>
</dbReference>
<dbReference type="InterPro" id="IPR018060">
    <property type="entry name" value="HTH_AraC"/>
</dbReference>
<dbReference type="PROSITE" id="PS00041">
    <property type="entry name" value="HTH_ARAC_FAMILY_1"/>
    <property type="match status" value="1"/>
</dbReference>
<evidence type="ECO:0000256" key="2">
    <source>
        <dbReference type="ARBA" id="ARBA00023125"/>
    </source>
</evidence>
<dbReference type="PANTHER" id="PTHR46796:SF6">
    <property type="entry name" value="ARAC SUBFAMILY"/>
    <property type="match status" value="1"/>
</dbReference>
<sequence length="302" mass="34864">MVEPMNHTIDLLAIQTPEHLREGLEHQTRFDGGLFEVNIFETFQSSTKVRIQYAGLSISSMIRGYKIVYGKDGRKIKFTPGTSLVLPAEEQIYADFPEADARNPVQCATILIPKETVERLMLELEKQYPEGNWQFDFANYHFQNDSAFVRAINELLQLASEERLQIPLSEVLLKSLFIRLLNAQREYVQEQTVFRKNNPMLQIKQYIQEHIDQDLSLEKLMEIGNCSKSTLHRLFESYCSKTPGAYILQERMLLASNLLLHPEFSISDVAYKTGFSSLSYFAKQFRTFHGCTAGDFKKKFGH</sequence>
<keyword evidence="1" id="KW-0805">Transcription regulation</keyword>
<gene>
    <name evidence="5" type="ORF">GCM10022216_01210</name>
</gene>
<evidence type="ECO:0000256" key="1">
    <source>
        <dbReference type="ARBA" id="ARBA00023015"/>
    </source>
</evidence>
<name>A0ABP7Y6F8_9SPHI</name>
<dbReference type="PANTHER" id="PTHR46796">
    <property type="entry name" value="HTH-TYPE TRANSCRIPTIONAL ACTIVATOR RHAS-RELATED"/>
    <property type="match status" value="1"/>
</dbReference>
<organism evidence="5 6">
    <name type="scientific">Sphingobacterium kyonggiense</name>
    <dbReference type="NCBI Taxonomy" id="714075"/>
    <lineage>
        <taxon>Bacteria</taxon>
        <taxon>Pseudomonadati</taxon>
        <taxon>Bacteroidota</taxon>
        <taxon>Sphingobacteriia</taxon>
        <taxon>Sphingobacteriales</taxon>
        <taxon>Sphingobacteriaceae</taxon>
        <taxon>Sphingobacterium</taxon>
    </lineage>
</organism>
<protein>
    <recommendedName>
        <fullName evidence="4">HTH araC/xylS-type domain-containing protein</fullName>
    </recommendedName>
</protein>
<reference evidence="6" key="1">
    <citation type="journal article" date="2019" name="Int. J. Syst. Evol. Microbiol.">
        <title>The Global Catalogue of Microorganisms (GCM) 10K type strain sequencing project: providing services to taxonomists for standard genome sequencing and annotation.</title>
        <authorList>
            <consortium name="The Broad Institute Genomics Platform"/>
            <consortium name="The Broad Institute Genome Sequencing Center for Infectious Disease"/>
            <person name="Wu L."/>
            <person name="Ma J."/>
        </authorList>
    </citation>
    <scope>NUCLEOTIDE SEQUENCE [LARGE SCALE GENOMIC DNA]</scope>
    <source>
        <strain evidence="6">JCM 16704</strain>
    </source>
</reference>
<dbReference type="Pfam" id="PF06719">
    <property type="entry name" value="AraC_N"/>
    <property type="match status" value="1"/>
</dbReference>
<keyword evidence="3" id="KW-0804">Transcription</keyword>